<name>A0A9N9XAI4_DIABA</name>
<keyword evidence="4" id="KW-0804">Transcription</keyword>
<dbReference type="Proteomes" id="UP001153709">
    <property type="component" value="Chromosome 10"/>
</dbReference>
<evidence type="ECO:0000256" key="3">
    <source>
        <dbReference type="ARBA" id="ARBA00023015"/>
    </source>
</evidence>
<dbReference type="Pfam" id="PF00989">
    <property type="entry name" value="PAS"/>
    <property type="match status" value="1"/>
</dbReference>
<feature type="region of interest" description="Disordered" evidence="6">
    <location>
        <begin position="134"/>
        <end position="161"/>
    </location>
</feature>
<feature type="domain" description="BHLH" evidence="8">
    <location>
        <begin position="1"/>
        <end position="28"/>
    </location>
</feature>
<dbReference type="GO" id="GO:0000981">
    <property type="term" value="F:DNA-binding transcription factor activity, RNA polymerase II-specific"/>
    <property type="evidence" value="ECO:0007669"/>
    <property type="project" value="TreeGrafter"/>
</dbReference>
<evidence type="ECO:0000256" key="5">
    <source>
        <dbReference type="ARBA" id="ARBA00023242"/>
    </source>
</evidence>
<dbReference type="GO" id="GO:0005634">
    <property type="term" value="C:nucleus"/>
    <property type="evidence" value="ECO:0007669"/>
    <property type="project" value="UniProtKB-SubCell"/>
</dbReference>
<evidence type="ECO:0000256" key="6">
    <source>
        <dbReference type="SAM" id="MobiDB-lite"/>
    </source>
</evidence>
<evidence type="ECO:0000259" key="8">
    <source>
        <dbReference type="PROSITE" id="PS50888"/>
    </source>
</evidence>
<dbReference type="GO" id="GO:0045944">
    <property type="term" value="P:positive regulation of transcription by RNA polymerase II"/>
    <property type="evidence" value="ECO:0007669"/>
    <property type="project" value="UniProtKB-ARBA"/>
</dbReference>
<protein>
    <submittedName>
        <fullName evidence="9">Uncharacterized protein</fullName>
    </submittedName>
</protein>
<dbReference type="Pfam" id="PF23171">
    <property type="entry name" value="bHLH_HIF1A"/>
    <property type="match status" value="1"/>
</dbReference>
<feature type="compositionally biased region" description="Low complexity" evidence="6">
    <location>
        <begin position="134"/>
        <end position="155"/>
    </location>
</feature>
<keyword evidence="2" id="KW-0677">Repeat</keyword>
<evidence type="ECO:0000259" key="7">
    <source>
        <dbReference type="PROSITE" id="PS50112"/>
    </source>
</evidence>
<dbReference type="InterPro" id="IPR000014">
    <property type="entry name" value="PAS"/>
</dbReference>
<evidence type="ECO:0000256" key="1">
    <source>
        <dbReference type="ARBA" id="ARBA00004123"/>
    </source>
</evidence>
<keyword evidence="10" id="KW-1185">Reference proteome</keyword>
<comment type="subcellular location">
    <subcellularLocation>
        <location evidence="1">Nucleus</location>
    </subcellularLocation>
</comment>
<dbReference type="PROSITE" id="PS50112">
    <property type="entry name" value="PAS"/>
    <property type="match status" value="1"/>
</dbReference>
<organism evidence="9 10">
    <name type="scientific">Diabrotica balteata</name>
    <name type="common">Banded cucumber beetle</name>
    <dbReference type="NCBI Taxonomy" id="107213"/>
    <lineage>
        <taxon>Eukaryota</taxon>
        <taxon>Metazoa</taxon>
        <taxon>Ecdysozoa</taxon>
        <taxon>Arthropoda</taxon>
        <taxon>Hexapoda</taxon>
        <taxon>Insecta</taxon>
        <taxon>Pterygota</taxon>
        <taxon>Neoptera</taxon>
        <taxon>Endopterygota</taxon>
        <taxon>Coleoptera</taxon>
        <taxon>Polyphaga</taxon>
        <taxon>Cucujiformia</taxon>
        <taxon>Chrysomeloidea</taxon>
        <taxon>Chrysomelidae</taxon>
        <taxon>Galerucinae</taxon>
        <taxon>Diabroticina</taxon>
        <taxon>Diabroticites</taxon>
        <taxon>Diabrotica</taxon>
    </lineage>
</organism>
<dbReference type="PROSITE" id="PS50888">
    <property type="entry name" value="BHLH"/>
    <property type="match status" value="1"/>
</dbReference>
<dbReference type="PANTHER" id="PTHR23043">
    <property type="entry name" value="HYPOXIA-INDUCIBLE FACTOR 1 ALPHA"/>
    <property type="match status" value="1"/>
</dbReference>
<evidence type="ECO:0000256" key="4">
    <source>
        <dbReference type="ARBA" id="ARBA00023163"/>
    </source>
</evidence>
<keyword evidence="5" id="KW-0539">Nucleus</keyword>
<keyword evidence="3" id="KW-0805">Transcription regulation</keyword>
<gene>
    <name evidence="9" type="ORF">DIABBA_LOCUS2256</name>
</gene>
<dbReference type="InterPro" id="IPR011598">
    <property type="entry name" value="bHLH_dom"/>
</dbReference>
<feature type="domain" description="PAS" evidence="7">
    <location>
        <begin position="66"/>
        <end position="136"/>
    </location>
</feature>
<dbReference type="GO" id="GO:0046983">
    <property type="term" value="F:protein dimerization activity"/>
    <property type="evidence" value="ECO:0007669"/>
    <property type="project" value="InterPro"/>
</dbReference>
<dbReference type="Gene3D" id="3.30.450.20">
    <property type="entry name" value="PAS domain"/>
    <property type="match status" value="1"/>
</dbReference>
<evidence type="ECO:0000313" key="10">
    <source>
        <dbReference type="Proteomes" id="UP001153709"/>
    </source>
</evidence>
<dbReference type="SMART" id="SM00091">
    <property type="entry name" value="PAS"/>
    <property type="match status" value="1"/>
</dbReference>
<evidence type="ECO:0000256" key="2">
    <source>
        <dbReference type="ARBA" id="ARBA00022737"/>
    </source>
</evidence>
<dbReference type="InterPro" id="IPR035965">
    <property type="entry name" value="PAS-like_dom_sf"/>
</dbReference>
<reference evidence="9" key="1">
    <citation type="submission" date="2022-01" db="EMBL/GenBank/DDBJ databases">
        <authorList>
            <person name="King R."/>
        </authorList>
    </citation>
    <scope>NUCLEOTIDE SEQUENCE</scope>
</reference>
<dbReference type="OrthoDB" id="6021714at2759"/>
<dbReference type="CDD" id="cd00130">
    <property type="entry name" value="PAS"/>
    <property type="match status" value="1"/>
</dbReference>
<dbReference type="EMBL" id="OU898285">
    <property type="protein sequence ID" value="CAG9828329.1"/>
    <property type="molecule type" value="Genomic_DNA"/>
</dbReference>
<dbReference type="GO" id="GO:0000977">
    <property type="term" value="F:RNA polymerase II transcription regulatory region sequence-specific DNA binding"/>
    <property type="evidence" value="ECO:0007669"/>
    <property type="project" value="TreeGrafter"/>
</dbReference>
<dbReference type="PANTHER" id="PTHR23043:SF26">
    <property type="entry name" value="PROTEIN TRACHEALESS"/>
    <property type="match status" value="1"/>
</dbReference>
<dbReference type="SUPFAM" id="SSF55785">
    <property type="entry name" value="PYP-like sensor domain (PAS domain)"/>
    <property type="match status" value="1"/>
</dbReference>
<accession>A0A9N9XAI4</accession>
<proteinExistence type="predicted"/>
<feature type="region of interest" description="Disordered" evidence="6">
    <location>
        <begin position="33"/>
        <end position="53"/>
    </location>
</feature>
<dbReference type="AlphaFoldDB" id="A0A9N9XAI4"/>
<sequence>MLPLPAAITSQLDKASIIRLTISYLKLRDFSGHGEPPWSRDGPPTNKSLKAGRSRTQGGLAMEIFEQHQGTHILQSLDGFALAVASDGRFLYISETVSIYLGLSQVEMTGSSIFDYIHHQDHSEIAEQLGLGLSQNQNLASPESGSEESTSTAGTNNPDGK</sequence>
<evidence type="ECO:0000313" key="9">
    <source>
        <dbReference type="EMBL" id="CAG9828329.1"/>
    </source>
</evidence>
<dbReference type="InterPro" id="IPR013767">
    <property type="entry name" value="PAS_fold"/>
</dbReference>